<dbReference type="GO" id="GO:0006508">
    <property type="term" value="P:proteolysis"/>
    <property type="evidence" value="ECO:0007669"/>
    <property type="project" value="UniProtKB-KW"/>
</dbReference>
<feature type="compositionally biased region" description="Basic and acidic residues" evidence="6">
    <location>
        <begin position="962"/>
        <end position="977"/>
    </location>
</feature>
<dbReference type="GO" id="GO:0016579">
    <property type="term" value="P:protein deubiquitination"/>
    <property type="evidence" value="ECO:0007669"/>
    <property type="project" value="InterPro"/>
</dbReference>
<gene>
    <name evidence="8" type="ORF">BDZ90DRAFT_117770</name>
</gene>
<evidence type="ECO:0000313" key="9">
    <source>
        <dbReference type="Proteomes" id="UP000245884"/>
    </source>
</evidence>
<feature type="compositionally biased region" description="Low complexity" evidence="6">
    <location>
        <begin position="982"/>
        <end position="1001"/>
    </location>
</feature>
<keyword evidence="4" id="KW-0645">Protease</keyword>
<protein>
    <recommendedName>
        <fullName evidence="3">ubiquitinyl hydrolase 1</fullName>
        <ecNumber evidence="3">3.4.19.12</ecNumber>
    </recommendedName>
</protein>
<feature type="region of interest" description="Disordered" evidence="6">
    <location>
        <begin position="88"/>
        <end position="152"/>
    </location>
</feature>
<dbReference type="PROSITE" id="PS50235">
    <property type="entry name" value="USP_3"/>
    <property type="match status" value="1"/>
</dbReference>
<feature type="compositionally biased region" description="Gly residues" evidence="6">
    <location>
        <begin position="658"/>
        <end position="672"/>
    </location>
</feature>
<dbReference type="PROSITE" id="PS00972">
    <property type="entry name" value="USP_1"/>
    <property type="match status" value="1"/>
</dbReference>
<dbReference type="EC" id="3.4.19.12" evidence="3"/>
<comment type="catalytic activity">
    <reaction evidence="1">
        <text>Thiol-dependent hydrolysis of ester, thioester, amide, peptide and isopeptide bonds formed by the C-terminal Gly of ubiquitin (a 76-residue protein attached to proteins as an intracellular targeting signal).</text>
        <dbReference type="EC" id="3.4.19.12"/>
    </reaction>
</comment>
<feature type="compositionally biased region" description="Low complexity" evidence="6">
    <location>
        <begin position="647"/>
        <end position="657"/>
    </location>
</feature>
<dbReference type="InterPro" id="IPR050164">
    <property type="entry name" value="Peptidase_C19"/>
</dbReference>
<dbReference type="PANTHER" id="PTHR24006:SF733">
    <property type="entry name" value="RE52890P"/>
    <property type="match status" value="1"/>
</dbReference>
<feature type="compositionally biased region" description="Polar residues" evidence="6">
    <location>
        <begin position="135"/>
        <end position="146"/>
    </location>
</feature>
<feature type="compositionally biased region" description="Low complexity" evidence="6">
    <location>
        <begin position="622"/>
        <end position="640"/>
    </location>
</feature>
<comment type="similarity">
    <text evidence="2">Belongs to the peptidase C19 family.</text>
</comment>
<dbReference type="Proteomes" id="UP000245884">
    <property type="component" value="Unassembled WGS sequence"/>
</dbReference>
<dbReference type="RefSeq" id="XP_025364318.1">
    <property type="nucleotide sequence ID" value="XM_025503268.1"/>
</dbReference>
<dbReference type="OrthoDB" id="27652at2759"/>
<feature type="domain" description="USP" evidence="7">
    <location>
        <begin position="52"/>
        <end position="505"/>
    </location>
</feature>
<accession>A0A316UWN1</accession>
<organism evidence="8 9">
    <name type="scientific">Jaminaea rosea</name>
    <dbReference type="NCBI Taxonomy" id="1569628"/>
    <lineage>
        <taxon>Eukaryota</taxon>
        <taxon>Fungi</taxon>
        <taxon>Dikarya</taxon>
        <taxon>Basidiomycota</taxon>
        <taxon>Ustilaginomycotina</taxon>
        <taxon>Exobasidiomycetes</taxon>
        <taxon>Microstromatales</taxon>
        <taxon>Microstromatales incertae sedis</taxon>
        <taxon>Jaminaea</taxon>
    </lineage>
</organism>
<reference evidence="8 9" key="1">
    <citation type="journal article" date="2018" name="Mol. Biol. Evol.">
        <title>Broad Genomic Sampling Reveals a Smut Pathogenic Ancestry of the Fungal Clade Ustilaginomycotina.</title>
        <authorList>
            <person name="Kijpornyongpan T."/>
            <person name="Mondo S.J."/>
            <person name="Barry K."/>
            <person name="Sandor L."/>
            <person name="Lee J."/>
            <person name="Lipzen A."/>
            <person name="Pangilinan J."/>
            <person name="LaButti K."/>
            <person name="Hainaut M."/>
            <person name="Henrissat B."/>
            <person name="Grigoriev I.V."/>
            <person name="Spatafora J.W."/>
            <person name="Aime M.C."/>
        </authorList>
    </citation>
    <scope>NUCLEOTIDE SEQUENCE [LARGE SCALE GENOMIC DNA]</scope>
    <source>
        <strain evidence="8 9">MCA 5214</strain>
    </source>
</reference>
<feature type="compositionally biased region" description="Low complexity" evidence="6">
    <location>
        <begin position="96"/>
        <end position="106"/>
    </location>
</feature>
<feature type="compositionally biased region" description="Polar residues" evidence="6">
    <location>
        <begin position="575"/>
        <end position="592"/>
    </location>
</feature>
<evidence type="ECO:0000256" key="3">
    <source>
        <dbReference type="ARBA" id="ARBA00012759"/>
    </source>
</evidence>
<dbReference type="STRING" id="1569628.A0A316UWN1"/>
<dbReference type="SUPFAM" id="SSF54001">
    <property type="entry name" value="Cysteine proteinases"/>
    <property type="match status" value="1"/>
</dbReference>
<dbReference type="Gene3D" id="3.90.70.10">
    <property type="entry name" value="Cysteine proteinases"/>
    <property type="match status" value="1"/>
</dbReference>
<feature type="compositionally biased region" description="Polar residues" evidence="6">
    <location>
        <begin position="30"/>
        <end position="39"/>
    </location>
</feature>
<evidence type="ECO:0000256" key="2">
    <source>
        <dbReference type="ARBA" id="ARBA00009085"/>
    </source>
</evidence>
<dbReference type="CDD" id="cd02663">
    <property type="entry name" value="Peptidase_C19G"/>
    <property type="match status" value="1"/>
</dbReference>
<dbReference type="GeneID" id="37025091"/>
<keyword evidence="9" id="KW-1185">Reference proteome</keyword>
<keyword evidence="5" id="KW-0378">Hydrolase</keyword>
<feature type="compositionally biased region" description="Low complexity" evidence="6">
    <location>
        <begin position="832"/>
        <end position="865"/>
    </location>
</feature>
<evidence type="ECO:0000256" key="5">
    <source>
        <dbReference type="ARBA" id="ARBA00022801"/>
    </source>
</evidence>
<dbReference type="PROSITE" id="PS00973">
    <property type="entry name" value="USP_2"/>
    <property type="match status" value="1"/>
</dbReference>
<dbReference type="Pfam" id="PF00443">
    <property type="entry name" value="UCH"/>
    <property type="match status" value="1"/>
</dbReference>
<feature type="compositionally biased region" description="Polar residues" evidence="6">
    <location>
        <begin position="546"/>
        <end position="561"/>
    </location>
</feature>
<dbReference type="EMBL" id="KZ819663">
    <property type="protein sequence ID" value="PWN29706.1"/>
    <property type="molecule type" value="Genomic_DNA"/>
</dbReference>
<feature type="compositionally biased region" description="Low complexity" evidence="6">
    <location>
        <begin position="811"/>
        <end position="822"/>
    </location>
</feature>
<dbReference type="GO" id="GO:0005829">
    <property type="term" value="C:cytosol"/>
    <property type="evidence" value="ECO:0007669"/>
    <property type="project" value="TreeGrafter"/>
</dbReference>
<evidence type="ECO:0000256" key="1">
    <source>
        <dbReference type="ARBA" id="ARBA00000707"/>
    </source>
</evidence>
<feature type="region of interest" description="Disordered" evidence="6">
    <location>
        <begin position="203"/>
        <end position="224"/>
    </location>
</feature>
<dbReference type="InterPro" id="IPR038765">
    <property type="entry name" value="Papain-like_cys_pep_sf"/>
</dbReference>
<evidence type="ECO:0000256" key="6">
    <source>
        <dbReference type="SAM" id="MobiDB-lite"/>
    </source>
</evidence>
<sequence length="1055" mass="108306">MSFSWKGFLGVGSSSSSSSTANNASTSSAPNGQAANASTWGADDLEDDVPLWGLENFGNTCYANSIVQALYFCRPLRDAILSAAIESQPSADRKAASPPARPSTASVVRPAGPSRASTGLAKSRPSSSDGRRGSNPASPTLSSAKQQPPAEPDSVYITLQKLFASISKASDDHVAAASEEAAAAAAASSGTFSKPSALARGSKAAKASKAKAPARPTTAASTNTITPVQAGKKKDMGISAGPVDAIVVKSFLAAIRRQNTLFDTNAHQDAHEFLNILLNCLGDDIEEAQRKSSSTARDAVATSSNGCGKTVIHKLFEGVLTNETRCLTCEAVSSRDECFLDLSIDIEHNSSITSCLRQFSASETLRSRNKFFCDTCSGLQEAEKRMKIRKLPAVLALHMKRFKYEESKQRFVKLAYRVLFPFELRLFNTADDAEDPDRLYELFGIVVHIGAGPHHGHYVSIIKVGAKWAIFDDEAVHIIEQLDISKYFGGTPGMGSAYVLFYQAVDLDREALGLPTLEPSRAALEAMRAKMMAQAASAPHAYANGVSPQQHVVRSPTASEHSSPKGLHLPLSRSPADSVSSSGPGVEQQRSGSSTTSRPLTASPLPTTSPGADTPSGGGGFFSRFRSESTSINSSGNNNSLTQALESSRGAVDAAVAGSGGGSGSSAGGAIEGGRDRKGSLIQSSGPPGSSGGGGWRSPFRSRQTKRSGSVSETGSALVGQAPGANPSASSSTNWLGKMSDSMHSADSRQQHASTARLASPTRSKTEHDIDNDETGSASTHGSSAISRGGVRTSTAAGKITRSERSPSRLGPGSAGAAMTPGASPPMPGPSPGQSNGLLSAAAAAQPAATCMSPSSSQQHNSPSNGDGSDQAAATAATAPSPPKTSAPQPAPSMQSPSSPSHLATSPPASAAPPPTTTASQEGATPETSNVAAVENATHLPPSPTSQAYVQTGAFAPVLDRPLTKKEQQRIAKESRRISATSGFPGAGFDASAGAGAAPAGMVSSISTKAADGRMGLGKGLPPPSGESPVKQPSGQTPKRRSTLSRALGFGKNKG</sequence>
<dbReference type="InterPro" id="IPR001394">
    <property type="entry name" value="Peptidase_C19_UCH"/>
</dbReference>
<dbReference type="InterPro" id="IPR018200">
    <property type="entry name" value="USP_CS"/>
</dbReference>
<feature type="compositionally biased region" description="Low complexity" evidence="6">
    <location>
        <begin position="13"/>
        <end position="29"/>
    </location>
</feature>
<dbReference type="InterPro" id="IPR028889">
    <property type="entry name" value="USP"/>
</dbReference>
<feature type="compositionally biased region" description="Low complexity" evidence="6">
    <location>
        <begin position="892"/>
        <end position="909"/>
    </location>
</feature>
<evidence type="ECO:0000259" key="7">
    <source>
        <dbReference type="PROSITE" id="PS50235"/>
    </source>
</evidence>
<evidence type="ECO:0000256" key="4">
    <source>
        <dbReference type="ARBA" id="ARBA00022670"/>
    </source>
</evidence>
<dbReference type="PANTHER" id="PTHR24006">
    <property type="entry name" value="UBIQUITIN CARBOXYL-TERMINAL HYDROLASE"/>
    <property type="match status" value="1"/>
</dbReference>
<feature type="region of interest" description="Disordered" evidence="6">
    <location>
        <begin position="546"/>
        <end position="1055"/>
    </location>
</feature>
<dbReference type="AlphaFoldDB" id="A0A316UWN1"/>
<feature type="compositionally biased region" description="Low complexity" evidence="6">
    <location>
        <begin position="593"/>
        <end position="610"/>
    </location>
</feature>
<dbReference type="GO" id="GO:0004843">
    <property type="term" value="F:cysteine-type deubiquitinase activity"/>
    <property type="evidence" value="ECO:0007669"/>
    <property type="project" value="UniProtKB-EC"/>
</dbReference>
<dbReference type="GO" id="GO:0005634">
    <property type="term" value="C:nucleus"/>
    <property type="evidence" value="ECO:0007669"/>
    <property type="project" value="TreeGrafter"/>
</dbReference>
<feature type="region of interest" description="Disordered" evidence="6">
    <location>
        <begin position="1"/>
        <end position="39"/>
    </location>
</feature>
<proteinExistence type="inferred from homology"/>
<name>A0A316UWN1_9BASI</name>
<evidence type="ECO:0000313" key="8">
    <source>
        <dbReference type="EMBL" id="PWN29706.1"/>
    </source>
</evidence>
<feature type="compositionally biased region" description="Pro residues" evidence="6">
    <location>
        <begin position="880"/>
        <end position="891"/>
    </location>
</feature>
<feature type="compositionally biased region" description="Polar residues" evidence="6">
    <location>
        <begin position="775"/>
        <end position="796"/>
    </location>
</feature>
<feature type="compositionally biased region" description="Polar residues" evidence="6">
    <location>
        <begin position="921"/>
        <end position="931"/>
    </location>
</feature>